<protein>
    <submittedName>
        <fullName evidence="2">Uncharacterized protein</fullName>
    </submittedName>
</protein>
<feature type="region of interest" description="Disordered" evidence="1">
    <location>
        <begin position="108"/>
        <end position="137"/>
    </location>
</feature>
<accession>A0A176RXH1</accession>
<evidence type="ECO:0000256" key="1">
    <source>
        <dbReference type="SAM" id="MobiDB-lite"/>
    </source>
</evidence>
<feature type="non-terminal residue" evidence="2">
    <location>
        <position position="137"/>
    </location>
</feature>
<name>A0A176RXH1_9GAMM</name>
<dbReference type="Proteomes" id="UP000076962">
    <property type="component" value="Unassembled WGS sequence"/>
</dbReference>
<dbReference type="EMBL" id="LUTY01002403">
    <property type="protein sequence ID" value="OAD20399.1"/>
    <property type="molecule type" value="Genomic_DNA"/>
</dbReference>
<gene>
    <name evidence="2" type="ORF">THIOM_003902</name>
</gene>
<reference evidence="2 3" key="1">
    <citation type="submission" date="2016-05" db="EMBL/GenBank/DDBJ databases">
        <title>Single-cell genome of chain-forming Candidatus Thiomargarita nelsonii and comparison to other large sulfur-oxidizing bacteria.</title>
        <authorList>
            <person name="Winkel M."/>
            <person name="Salman V."/>
            <person name="Woyke T."/>
            <person name="Schulz-Vogt H."/>
            <person name="Richter M."/>
            <person name="Flood B."/>
            <person name="Bailey J."/>
            <person name="Amann R."/>
            <person name="Mussmann M."/>
        </authorList>
    </citation>
    <scope>NUCLEOTIDE SEQUENCE [LARGE SCALE GENOMIC DNA]</scope>
    <source>
        <strain evidence="2 3">THI036</strain>
    </source>
</reference>
<keyword evidence="3" id="KW-1185">Reference proteome</keyword>
<dbReference type="AlphaFoldDB" id="A0A176RXH1"/>
<comment type="caution">
    <text evidence="2">The sequence shown here is derived from an EMBL/GenBank/DDBJ whole genome shotgun (WGS) entry which is preliminary data.</text>
</comment>
<evidence type="ECO:0000313" key="3">
    <source>
        <dbReference type="Proteomes" id="UP000076962"/>
    </source>
</evidence>
<evidence type="ECO:0000313" key="2">
    <source>
        <dbReference type="EMBL" id="OAD20399.1"/>
    </source>
</evidence>
<organism evidence="2 3">
    <name type="scientific">Candidatus Thiomargarita nelsonii</name>
    <dbReference type="NCBI Taxonomy" id="1003181"/>
    <lineage>
        <taxon>Bacteria</taxon>
        <taxon>Pseudomonadati</taxon>
        <taxon>Pseudomonadota</taxon>
        <taxon>Gammaproteobacteria</taxon>
        <taxon>Thiotrichales</taxon>
        <taxon>Thiotrichaceae</taxon>
        <taxon>Thiomargarita</taxon>
    </lineage>
</organism>
<proteinExistence type="predicted"/>
<sequence>MLDEFNNALSKNTVRSPWAYFSTLVRQYTAGAFIPTSDFTAPRKKTERGAKKTAAQKPEAIKACRYCTDAGDLCFNIKGEKSTVWCDHDAEHIMKYAREKTAVIESAKSGYENPEQPTTPPMAHKADLDGQDILNPA</sequence>